<feature type="transmembrane region" description="Helical" evidence="2">
    <location>
        <begin position="305"/>
        <end position="329"/>
    </location>
</feature>
<feature type="compositionally biased region" description="Low complexity" evidence="1">
    <location>
        <begin position="412"/>
        <end position="423"/>
    </location>
</feature>
<keyword evidence="2" id="KW-1133">Transmembrane helix</keyword>
<feature type="region of interest" description="Disordered" evidence="1">
    <location>
        <begin position="400"/>
        <end position="435"/>
    </location>
</feature>
<feature type="compositionally biased region" description="Polar residues" evidence="1">
    <location>
        <begin position="400"/>
        <end position="411"/>
    </location>
</feature>
<gene>
    <name evidence="3" type="ORF">APY04_3210</name>
</gene>
<feature type="transmembrane region" description="Helical" evidence="2">
    <location>
        <begin position="341"/>
        <end position="365"/>
    </location>
</feature>
<feature type="transmembrane region" description="Helical" evidence="2">
    <location>
        <begin position="86"/>
        <end position="108"/>
    </location>
</feature>
<feature type="transmembrane region" description="Helical" evidence="2">
    <location>
        <begin position="268"/>
        <end position="285"/>
    </location>
</feature>
<comment type="caution">
    <text evidence="3">The sequence shown here is derived from an EMBL/GenBank/DDBJ whole genome shotgun (WGS) entry which is preliminary data.</text>
</comment>
<dbReference type="EMBL" id="LMTR01000091">
    <property type="protein sequence ID" value="KWT64542.1"/>
    <property type="molecule type" value="Genomic_DNA"/>
</dbReference>
<keyword evidence="4" id="KW-1185">Reference proteome</keyword>
<sequence>MKSRDIGIWPRIFVFVVFLALSVSFTATTAVLGYEFWDTGWFDLVSMDSHLFLFFPTLGIVALFAFFVPAAALTDFYWRYVRFGRLRYAIGFLVLAGLSYVIAASLLASPKRSMWEITPAVLKADQGEGCTEDGVCERLPVLNALHGLRTVSQSRWGLNDFIRKCDRDVFLEPEAAPERKRFCFASTALTPSPHLQSDTECCVAQQRLSAAVSETYTQDDRRSLTAQIHAATLPMKVFFLLVLLTLSILLVARYRGIETNYRASARRIEFSVIIGTAAVLFFPFMSQAFVESVGALYGLTGRGTFSLITPILSLAFGIWTLLMVFFFYRRRDKDLEAIGKMGSAIAAALAVLKYGIVASVFTRLVGSGADVASIAGLVLVCLAAIAALLWVPRKWDAANAESSPGSAVTTTPAASQPSQAAQEPPLPEPMHYRMP</sequence>
<proteinExistence type="predicted"/>
<evidence type="ECO:0000313" key="3">
    <source>
        <dbReference type="EMBL" id="KWT64542.1"/>
    </source>
</evidence>
<dbReference type="Proteomes" id="UP000059074">
    <property type="component" value="Unassembled WGS sequence"/>
</dbReference>
<organism evidence="3 4">
    <name type="scientific">Hyphomicrobium sulfonivorans</name>
    <dbReference type="NCBI Taxonomy" id="121290"/>
    <lineage>
        <taxon>Bacteria</taxon>
        <taxon>Pseudomonadati</taxon>
        <taxon>Pseudomonadota</taxon>
        <taxon>Alphaproteobacteria</taxon>
        <taxon>Hyphomicrobiales</taxon>
        <taxon>Hyphomicrobiaceae</taxon>
        <taxon>Hyphomicrobium</taxon>
    </lineage>
</organism>
<reference evidence="3 4" key="1">
    <citation type="submission" date="2015-10" db="EMBL/GenBank/DDBJ databases">
        <title>Transcriptomic analysis of a linuron degrading triple-species bacterial consortium.</title>
        <authorList>
            <person name="Albers P."/>
        </authorList>
    </citation>
    <scope>NUCLEOTIDE SEQUENCE [LARGE SCALE GENOMIC DNA]</scope>
    <source>
        <strain evidence="3 4">WDL6</strain>
    </source>
</reference>
<dbReference type="PATRIC" id="fig|121290.4.peg.2048"/>
<evidence type="ECO:0000256" key="1">
    <source>
        <dbReference type="SAM" id="MobiDB-lite"/>
    </source>
</evidence>
<accession>A0A120CTE5</accession>
<keyword evidence="2" id="KW-0472">Membrane</keyword>
<name>A0A120CTE5_HYPSL</name>
<keyword evidence="2" id="KW-0812">Transmembrane</keyword>
<evidence type="ECO:0000256" key="2">
    <source>
        <dbReference type="SAM" id="Phobius"/>
    </source>
</evidence>
<feature type="transmembrane region" description="Helical" evidence="2">
    <location>
        <begin position="237"/>
        <end position="256"/>
    </location>
</feature>
<feature type="transmembrane region" description="Helical" evidence="2">
    <location>
        <begin position="12"/>
        <end position="32"/>
    </location>
</feature>
<feature type="transmembrane region" description="Helical" evidence="2">
    <location>
        <begin position="371"/>
        <end position="391"/>
    </location>
</feature>
<feature type="transmembrane region" description="Helical" evidence="2">
    <location>
        <begin position="52"/>
        <end position="74"/>
    </location>
</feature>
<dbReference type="AlphaFoldDB" id="A0A120CTE5"/>
<protein>
    <submittedName>
        <fullName evidence="3">Uncharacterized protein</fullName>
    </submittedName>
</protein>
<evidence type="ECO:0000313" key="4">
    <source>
        <dbReference type="Proteomes" id="UP000059074"/>
    </source>
</evidence>